<sequence>MMAHSTTLDKITAIQGVASNIIDVNIPQSGNQGKKGLLTLQRNALVLQEIAFLVGQNGQGSLRASLKIAAKANWRKRRLDRMEKALSDAEQLMQSTLMAWIFKSANMASINIHSLGHELRDFVIKYEHGSTQTSQLVASEAFKVREVVVRQSGETEEALRAHVTRTSANLERKFEHQIKQDSRKWLLDSLLKSLKYYA</sequence>
<dbReference type="Proteomes" id="UP001600888">
    <property type="component" value="Unassembled WGS sequence"/>
</dbReference>
<accession>A0ABR4F5Q3</accession>
<gene>
    <name evidence="1" type="ORF">FJTKL_01167</name>
</gene>
<dbReference type="EMBL" id="JBAWTH010000011">
    <property type="protein sequence ID" value="KAL2289870.1"/>
    <property type="molecule type" value="Genomic_DNA"/>
</dbReference>
<evidence type="ECO:0000313" key="1">
    <source>
        <dbReference type="EMBL" id="KAL2289870.1"/>
    </source>
</evidence>
<name>A0ABR4F5Q3_9PEZI</name>
<evidence type="ECO:0000313" key="2">
    <source>
        <dbReference type="Proteomes" id="UP001600888"/>
    </source>
</evidence>
<comment type="caution">
    <text evidence="1">The sequence shown here is derived from an EMBL/GenBank/DDBJ whole genome shotgun (WGS) entry which is preliminary data.</text>
</comment>
<keyword evidence="2" id="KW-1185">Reference proteome</keyword>
<reference evidence="1 2" key="1">
    <citation type="submission" date="2024-03" db="EMBL/GenBank/DDBJ databases">
        <title>A high-quality draft genome sequence of Diaporthe vaccinii, a causative agent of upright dieback and viscid rot disease in cranberry plants.</title>
        <authorList>
            <person name="Sarrasin M."/>
            <person name="Lang B.F."/>
            <person name="Burger G."/>
        </authorList>
    </citation>
    <scope>NUCLEOTIDE SEQUENCE [LARGE SCALE GENOMIC DNA]</scope>
    <source>
        <strain evidence="1 2">IS7</strain>
    </source>
</reference>
<organism evidence="1 2">
    <name type="scientific">Diaporthe vaccinii</name>
    <dbReference type="NCBI Taxonomy" id="105482"/>
    <lineage>
        <taxon>Eukaryota</taxon>
        <taxon>Fungi</taxon>
        <taxon>Dikarya</taxon>
        <taxon>Ascomycota</taxon>
        <taxon>Pezizomycotina</taxon>
        <taxon>Sordariomycetes</taxon>
        <taxon>Sordariomycetidae</taxon>
        <taxon>Diaporthales</taxon>
        <taxon>Diaporthaceae</taxon>
        <taxon>Diaporthe</taxon>
        <taxon>Diaporthe eres species complex</taxon>
    </lineage>
</organism>
<protein>
    <submittedName>
        <fullName evidence="1">Uncharacterized protein</fullName>
    </submittedName>
</protein>
<proteinExistence type="predicted"/>